<dbReference type="PROSITE" id="PS51318">
    <property type="entry name" value="TAT"/>
    <property type="match status" value="1"/>
</dbReference>
<dbReference type="InterPro" id="IPR011330">
    <property type="entry name" value="Glyco_hydro/deAcase_b/a-brl"/>
</dbReference>
<evidence type="ECO:0000256" key="4">
    <source>
        <dbReference type="ARBA" id="ARBA00022842"/>
    </source>
</evidence>
<dbReference type="PANTHER" id="PTHR31609">
    <property type="entry name" value="YDJC DEACETYLASE FAMILY MEMBER"/>
    <property type="match status" value="1"/>
</dbReference>
<dbReference type="EMBL" id="JACLAW010000004">
    <property type="protein sequence ID" value="MBC2665286.1"/>
    <property type="molecule type" value="Genomic_DNA"/>
</dbReference>
<dbReference type="AlphaFoldDB" id="A0A7X1FQU8"/>
<proteinExistence type="predicted"/>
<gene>
    <name evidence="6" type="ORF">H7F51_07125</name>
</gene>
<keyword evidence="5" id="KW-0119">Carbohydrate metabolism</keyword>
<dbReference type="InterPro" id="IPR006311">
    <property type="entry name" value="TAT_signal"/>
</dbReference>
<dbReference type="SUPFAM" id="SSF88713">
    <property type="entry name" value="Glycoside hydrolase/deacetylase"/>
    <property type="match status" value="1"/>
</dbReference>
<dbReference type="GO" id="GO:0005975">
    <property type="term" value="P:carbohydrate metabolic process"/>
    <property type="evidence" value="ECO:0007669"/>
    <property type="project" value="InterPro"/>
</dbReference>
<dbReference type="InterPro" id="IPR006879">
    <property type="entry name" value="YdjC-like"/>
</dbReference>
<dbReference type="RefSeq" id="WP_185663539.1">
    <property type="nucleotide sequence ID" value="NZ_JACLAW010000004.1"/>
</dbReference>
<dbReference type="Gene3D" id="3.20.20.370">
    <property type="entry name" value="Glycoside hydrolase/deacetylase"/>
    <property type="match status" value="1"/>
</dbReference>
<reference evidence="6 7" key="1">
    <citation type="submission" date="2020-08" db="EMBL/GenBank/DDBJ databases">
        <title>The genome sequence of type strain Novosphingobium flavum NBRC 111647.</title>
        <authorList>
            <person name="Liu Y."/>
        </authorList>
    </citation>
    <scope>NUCLEOTIDE SEQUENCE [LARGE SCALE GENOMIC DNA]</scope>
    <source>
        <strain evidence="6 7">NBRC 111647</strain>
    </source>
</reference>
<evidence type="ECO:0000313" key="7">
    <source>
        <dbReference type="Proteomes" id="UP000566813"/>
    </source>
</evidence>
<keyword evidence="3" id="KW-0378">Hydrolase</keyword>
<comment type="caution">
    <text evidence="6">The sequence shown here is derived from an EMBL/GenBank/DDBJ whole genome shotgun (WGS) entry which is preliminary data.</text>
</comment>
<dbReference type="GO" id="GO:0019213">
    <property type="term" value="F:deacetylase activity"/>
    <property type="evidence" value="ECO:0007669"/>
    <property type="project" value="TreeGrafter"/>
</dbReference>
<evidence type="ECO:0000256" key="3">
    <source>
        <dbReference type="ARBA" id="ARBA00022801"/>
    </source>
</evidence>
<sequence length="365" mass="40642">MIDRSLASTFNRRGFIGAAGLSALAVSAPGRVLGQTAARRRMIVRVDDVGMSKVCNIGTFTAIDGGIPSAADIMLDSPGTEDALERLRAYPWLSVGWHTHMWGAPVLPAAEVPSLVERGGQFDGRFRTDLSRSPDVVYEEAVRELRAQLLRCARILGRMPDTGGNNNPTTPWTRAMRTVLDDYGIPYNYSATEPTGAAYLKRIKDARARGEEWAKYYSDTPQPGVKALPRWADRKIVTPASAEAFRDLLTDSVSSVEKNYDPVLFYTEDRSGILTYPMDVVTWQAWHPGYVDYYTYRLGERVNRARAQQFVVGRAQDVAALTDPRLRAWIREHKIELINFRDALYGSHEFQNHLLASGSDLAVAG</sequence>
<evidence type="ECO:0000256" key="2">
    <source>
        <dbReference type="ARBA" id="ARBA00022723"/>
    </source>
</evidence>
<organism evidence="6 7">
    <name type="scientific">Novosphingobium flavum</name>
    <dbReference type="NCBI Taxonomy" id="1778672"/>
    <lineage>
        <taxon>Bacteria</taxon>
        <taxon>Pseudomonadati</taxon>
        <taxon>Pseudomonadota</taxon>
        <taxon>Alphaproteobacteria</taxon>
        <taxon>Sphingomonadales</taxon>
        <taxon>Sphingomonadaceae</taxon>
        <taxon>Novosphingobium</taxon>
    </lineage>
</organism>
<protein>
    <submittedName>
        <fullName evidence="6">ChbG/HpnK family deacetylase</fullName>
    </submittedName>
</protein>
<dbReference type="GO" id="GO:0046872">
    <property type="term" value="F:metal ion binding"/>
    <property type="evidence" value="ECO:0007669"/>
    <property type="project" value="UniProtKB-KW"/>
</dbReference>
<evidence type="ECO:0000313" key="6">
    <source>
        <dbReference type="EMBL" id="MBC2665286.1"/>
    </source>
</evidence>
<dbReference type="Proteomes" id="UP000566813">
    <property type="component" value="Unassembled WGS sequence"/>
</dbReference>
<keyword evidence="7" id="KW-1185">Reference proteome</keyword>
<dbReference type="PANTHER" id="PTHR31609:SF1">
    <property type="entry name" value="CARBOHYDRATE DEACETYLASE"/>
    <property type="match status" value="1"/>
</dbReference>
<evidence type="ECO:0000256" key="1">
    <source>
        <dbReference type="ARBA" id="ARBA00001946"/>
    </source>
</evidence>
<comment type="cofactor">
    <cofactor evidence="1">
        <name>Mg(2+)</name>
        <dbReference type="ChEBI" id="CHEBI:18420"/>
    </cofactor>
</comment>
<dbReference type="GO" id="GO:0016787">
    <property type="term" value="F:hydrolase activity"/>
    <property type="evidence" value="ECO:0007669"/>
    <property type="project" value="UniProtKB-KW"/>
</dbReference>
<accession>A0A7X1FQU8</accession>
<name>A0A7X1FQU8_9SPHN</name>
<evidence type="ECO:0000256" key="5">
    <source>
        <dbReference type="ARBA" id="ARBA00023277"/>
    </source>
</evidence>
<keyword evidence="2" id="KW-0479">Metal-binding</keyword>
<dbReference type="Pfam" id="PF04794">
    <property type="entry name" value="YdjC"/>
    <property type="match status" value="1"/>
</dbReference>
<keyword evidence="4" id="KW-0460">Magnesium</keyword>